<feature type="transmembrane region" description="Helical" evidence="2">
    <location>
        <begin position="28"/>
        <end position="51"/>
    </location>
</feature>
<feature type="region of interest" description="Disordered" evidence="1">
    <location>
        <begin position="178"/>
        <end position="255"/>
    </location>
</feature>
<feature type="compositionally biased region" description="Low complexity" evidence="1">
    <location>
        <begin position="202"/>
        <end position="216"/>
    </location>
</feature>
<dbReference type="AlphaFoldDB" id="A0A939C4P5"/>
<name>A0A939C4P5_9ACTN</name>
<feature type="transmembrane region" description="Helical" evidence="2">
    <location>
        <begin position="57"/>
        <end position="79"/>
    </location>
</feature>
<feature type="transmembrane region" description="Helical" evidence="2">
    <location>
        <begin position="310"/>
        <end position="331"/>
    </location>
</feature>
<sequence>MSDHPQVPVSARRPAVADPGPAGPVTPVALGVGLLVAAVVGAAAPLIGVVGAADGSVVGGTTAAGWIAILPAVLVLVLAGGRRVPALAVAAGAGSFAVVRLVTDLPLVLGPDDLVRPDLFAETSDAARPFTVGAGAFLVLLADLLALVVGVLAARALAAAPMPDAALPGTALPGAALPGTALPDTALPDRALRDGQRPDRSGTAAGGHVAPGPAAGSTNTSGVRRTSPDGAGRPAVDRSPIDGDGGGAGPAARFGSGAEPMPPLRLAGNAPMIAVGCLGAVVVAAGLLSVPYRGGYLELRLVPAATDLSGVLAAFVALLALAVAVLVAAGVPRAVSAGLLAGAGLAAALPGLIAIVAVTAGAATSLSAAAFLPMVGGALVGASAALNRLRPTSTYTSQPVDLPANGRGDDSVAPPAGGPRADGSSPAARATPPRTAERGAAGPDGGRIGSRGSIVVGGLLLAAAAGCLLAWRRPILLFDGAAPTPEVADIAAPAAPPFLMAAIVLAVAGVLALLPWTAQAGRTSAGVVWAGALLALTDAGVLLARLIRAAGNTQDPLSSLMAAVPAEFKHTWSAGPGFWAGVAGVVLAAAAAVLAPVITRRVAEQSLLQVDDASADRSRVIRRGPLAVLVVLIVGAGAFPVWTADLTRSTALLRGYEVGTLGVWAVTLAAVGAVLLGGTSLKPVVAAAAPVAAAVVLAQRCLVPAAIRDEAGFATGPGLVAGVVAVVGLLLVAPLFWRAARRVRRLDPADRDVPAAS</sequence>
<feature type="transmembrane region" description="Helical" evidence="2">
    <location>
        <begin position="626"/>
        <end position="644"/>
    </location>
</feature>
<feature type="compositionally biased region" description="Basic and acidic residues" evidence="1">
    <location>
        <begin position="190"/>
        <end position="200"/>
    </location>
</feature>
<feature type="transmembrane region" description="Helical" evidence="2">
    <location>
        <begin position="366"/>
        <end position="386"/>
    </location>
</feature>
<keyword evidence="2" id="KW-1133">Transmembrane helix</keyword>
<gene>
    <name evidence="3" type="ORF">JL107_05720</name>
    <name evidence="4" type="ORF">JL107_18305</name>
</gene>
<reference evidence="3" key="1">
    <citation type="submission" date="2021-01" db="EMBL/GenBank/DDBJ databases">
        <title>KCTC 19127 draft genome.</title>
        <authorList>
            <person name="An D."/>
        </authorList>
    </citation>
    <scope>NUCLEOTIDE SEQUENCE</scope>
    <source>
        <strain evidence="3">KCTC 19127</strain>
    </source>
</reference>
<feature type="compositionally biased region" description="Low complexity" evidence="1">
    <location>
        <begin position="423"/>
        <end position="441"/>
    </location>
</feature>
<evidence type="ECO:0000313" key="5">
    <source>
        <dbReference type="Proteomes" id="UP000663801"/>
    </source>
</evidence>
<comment type="caution">
    <text evidence="3">The sequence shown here is derived from an EMBL/GenBank/DDBJ whole genome shotgun (WGS) entry which is preliminary data.</text>
</comment>
<feature type="transmembrane region" description="Helical" evidence="2">
    <location>
        <begin position="719"/>
        <end position="737"/>
    </location>
</feature>
<dbReference type="EMBL" id="JAERWL010000005">
    <property type="protein sequence ID" value="MBM9475934.1"/>
    <property type="molecule type" value="Genomic_DNA"/>
</dbReference>
<dbReference type="Proteomes" id="UP000663801">
    <property type="component" value="Unassembled WGS sequence"/>
</dbReference>
<keyword evidence="5" id="KW-1185">Reference proteome</keyword>
<evidence type="ECO:0000256" key="1">
    <source>
        <dbReference type="SAM" id="MobiDB-lite"/>
    </source>
</evidence>
<feature type="transmembrane region" description="Helical" evidence="2">
    <location>
        <begin position="270"/>
        <end position="290"/>
    </location>
</feature>
<dbReference type="RefSeq" id="WP_205255994.1">
    <property type="nucleotide sequence ID" value="NZ_BAAAPV010000002.1"/>
</dbReference>
<feature type="transmembrane region" description="Helical" evidence="2">
    <location>
        <begin position="578"/>
        <end position="598"/>
    </location>
</feature>
<feature type="transmembrane region" description="Helical" evidence="2">
    <location>
        <begin position="526"/>
        <end position="547"/>
    </location>
</feature>
<evidence type="ECO:0000313" key="3">
    <source>
        <dbReference type="EMBL" id="MBM9475934.1"/>
    </source>
</evidence>
<accession>A0A939C4P5</accession>
<protein>
    <submittedName>
        <fullName evidence="3">Uncharacterized protein</fullName>
    </submittedName>
</protein>
<dbReference type="EMBL" id="JAERWL010000017">
    <property type="protein sequence ID" value="MBM9478406.1"/>
    <property type="molecule type" value="Genomic_DNA"/>
</dbReference>
<feature type="transmembrane region" description="Helical" evidence="2">
    <location>
        <begin position="656"/>
        <end position="677"/>
    </location>
</feature>
<feature type="transmembrane region" description="Helical" evidence="2">
    <location>
        <begin position="684"/>
        <end position="707"/>
    </location>
</feature>
<proteinExistence type="predicted"/>
<keyword evidence="2" id="KW-0472">Membrane</keyword>
<feature type="transmembrane region" description="Helical" evidence="2">
    <location>
        <begin position="454"/>
        <end position="471"/>
    </location>
</feature>
<feature type="region of interest" description="Disordered" evidence="1">
    <location>
        <begin position="396"/>
        <end position="445"/>
    </location>
</feature>
<evidence type="ECO:0000313" key="4">
    <source>
        <dbReference type="EMBL" id="MBM9478406.1"/>
    </source>
</evidence>
<feature type="transmembrane region" description="Helical" evidence="2">
    <location>
        <begin position="129"/>
        <end position="154"/>
    </location>
</feature>
<evidence type="ECO:0000256" key="2">
    <source>
        <dbReference type="SAM" id="Phobius"/>
    </source>
</evidence>
<organism evidence="3 5">
    <name type="scientific">Nakamurella flavida</name>
    <dbReference type="NCBI Taxonomy" id="363630"/>
    <lineage>
        <taxon>Bacteria</taxon>
        <taxon>Bacillati</taxon>
        <taxon>Actinomycetota</taxon>
        <taxon>Actinomycetes</taxon>
        <taxon>Nakamurellales</taxon>
        <taxon>Nakamurellaceae</taxon>
        <taxon>Nakamurella</taxon>
    </lineage>
</organism>
<feature type="transmembrane region" description="Helical" evidence="2">
    <location>
        <begin position="491"/>
        <end position="514"/>
    </location>
</feature>
<keyword evidence="2" id="KW-0812">Transmembrane</keyword>
<feature type="transmembrane region" description="Helical" evidence="2">
    <location>
        <begin position="338"/>
        <end position="360"/>
    </location>
</feature>